<organism evidence="2 3">
    <name type="scientific">Seleniivibrio woodruffii</name>
    <dbReference type="NCBI Taxonomy" id="1078050"/>
    <lineage>
        <taxon>Bacteria</taxon>
        <taxon>Pseudomonadati</taxon>
        <taxon>Deferribacterota</taxon>
        <taxon>Deferribacteres</taxon>
        <taxon>Deferribacterales</taxon>
        <taxon>Geovibrionaceae</taxon>
        <taxon>Seleniivibrio</taxon>
    </lineage>
</organism>
<name>A0A4R1K833_9BACT</name>
<dbReference type="OrthoDB" id="9816039at2"/>
<dbReference type="AlphaFoldDB" id="A0A4R1K833"/>
<dbReference type="RefSeq" id="WP_132873165.1">
    <property type="nucleotide sequence ID" value="NZ_SMGG01000004.1"/>
</dbReference>
<proteinExistence type="predicted"/>
<sequence>MRLTFFLVLSLCLHILILMNVRGLTFDRTEKPKSNIIEVEIVPPQPKPEEEILPEIPETANDKGAAEMGDMQAGNVIPAPSIAIPDIKIPKMTGTDLAKIAMPKLDLETAVSSGNSTADTTLRSELESEADKYHRSEKKAAGSDSSGKTLGSEDANDFFRIKNLGGNRKLTYIPEKPVFSLSSNTNVRVSFKVDREGNTYSILLLNRTDSNIERLAIDFVRKLKFNAVLNADSESAEITLYFRVR</sequence>
<dbReference type="Proteomes" id="UP000294614">
    <property type="component" value="Unassembled WGS sequence"/>
</dbReference>
<dbReference type="EMBL" id="SMGG01000004">
    <property type="protein sequence ID" value="TCK60455.1"/>
    <property type="molecule type" value="Genomic_DNA"/>
</dbReference>
<feature type="region of interest" description="Disordered" evidence="1">
    <location>
        <begin position="110"/>
        <end position="149"/>
    </location>
</feature>
<gene>
    <name evidence="2" type="ORF">C8D98_1329</name>
</gene>
<accession>A0A4R1K833</accession>
<evidence type="ECO:0000256" key="1">
    <source>
        <dbReference type="SAM" id="MobiDB-lite"/>
    </source>
</evidence>
<keyword evidence="3" id="KW-1185">Reference proteome</keyword>
<feature type="compositionally biased region" description="Basic and acidic residues" evidence="1">
    <location>
        <begin position="122"/>
        <end position="141"/>
    </location>
</feature>
<feature type="compositionally biased region" description="Polar residues" evidence="1">
    <location>
        <begin position="110"/>
        <end position="121"/>
    </location>
</feature>
<evidence type="ECO:0000313" key="2">
    <source>
        <dbReference type="EMBL" id="TCK60455.1"/>
    </source>
</evidence>
<evidence type="ECO:0000313" key="3">
    <source>
        <dbReference type="Proteomes" id="UP000294614"/>
    </source>
</evidence>
<evidence type="ECO:0008006" key="4">
    <source>
        <dbReference type="Google" id="ProtNLM"/>
    </source>
</evidence>
<reference evidence="2 3" key="1">
    <citation type="submission" date="2019-03" db="EMBL/GenBank/DDBJ databases">
        <title>Genomic Encyclopedia of Type Strains, Phase IV (KMG-IV): sequencing the most valuable type-strain genomes for metagenomic binning, comparative biology and taxonomic classification.</title>
        <authorList>
            <person name="Goeker M."/>
        </authorList>
    </citation>
    <scope>NUCLEOTIDE SEQUENCE [LARGE SCALE GENOMIC DNA]</scope>
    <source>
        <strain evidence="2 3">DSM 24984</strain>
    </source>
</reference>
<comment type="caution">
    <text evidence="2">The sequence shown here is derived from an EMBL/GenBank/DDBJ whole genome shotgun (WGS) entry which is preliminary data.</text>
</comment>
<protein>
    <recommendedName>
        <fullName evidence="4">TonB family protein</fullName>
    </recommendedName>
</protein>